<feature type="transmembrane region" description="Helical" evidence="10">
    <location>
        <begin position="386"/>
        <end position="415"/>
    </location>
</feature>
<feature type="transmembrane region" description="Helical" evidence="10">
    <location>
        <begin position="264"/>
        <end position="290"/>
    </location>
</feature>
<name>A0A0H3YF72_SCHMD</name>
<evidence type="ECO:0000256" key="7">
    <source>
        <dbReference type="ARBA" id="ARBA00023136"/>
    </source>
</evidence>
<evidence type="ECO:0000256" key="4">
    <source>
        <dbReference type="ARBA" id="ARBA00022989"/>
    </source>
</evidence>
<feature type="transmembrane region" description="Helical" evidence="10">
    <location>
        <begin position="159"/>
        <end position="184"/>
    </location>
</feature>
<evidence type="ECO:0000256" key="1">
    <source>
        <dbReference type="ARBA" id="ARBA00004141"/>
    </source>
</evidence>
<dbReference type="InterPro" id="IPR006153">
    <property type="entry name" value="Cation/H_exchanger_TM"/>
</dbReference>
<feature type="transmembrane region" description="Helical" evidence="10">
    <location>
        <begin position="100"/>
        <end position="119"/>
    </location>
</feature>
<feature type="transmembrane region" description="Helical" evidence="10">
    <location>
        <begin position="325"/>
        <end position="345"/>
    </location>
</feature>
<evidence type="ECO:0000256" key="8">
    <source>
        <dbReference type="ARBA" id="ARBA00023201"/>
    </source>
</evidence>
<evidence type="ECO:0000256" key="10">
    <source>
        <dbReference type="SAM" id="Phobius"/>
    </source>
</evidence>
<keyword evidence="11" id="KW-0732">Signal</keyword>
<reference evidence="13" key="1">
    <citation type="journal article" date="2015" name="Elife">
        <title>Stem cells and fluid flow drive cyst formation in an invertebrate excretory organ.</title>
        <authorList>
            <person name="Thi-Kim Vu H."/>
            <person name="Rink J.C."/>
            <person name="McKinney S.A."/>
            <person name="McClain M."/>
            <person name="Lakshmanaperumal N."/>
            <person name="Alexander R."/>
            <person name="Sanchez Alvarado A."/>
        </authorList>
    </citation>
    <scope>NUCLEOTIDE SEQUENCE</scope>
</reference>
<dbReference type="AlphaFoldDB" id="A0A0H3YF72"/>
<feature type="transmembrane region" description="Helical" evidence="10">
    <location>
        <begin position="302"/>
        <end position="319"/>
    </location>
</feature>
<feature type="transmembrane region" description="Helical" evidence="10">
    <location>
        <begin position="71"/>
        <end position="88"/>
    </location>
</feature>
<organism evidence="13">
    <name type="scientific">Schmidtea mediterranea</name>
    <name type="common">Freshwater planarian flatworm</name>
    <dbReference type="NCBI Taxonomy" id="79327"/>
    <lineage>
        <taxon>Eukaryota</taxon>
        <taxon>Metazoa</taxon>
        <taxon>Spiralia</taxon>
        <taxon>Lophotrochozoa</taxon>
        <taxon>Platyhelminthes</taxon>
        <taxon>Rhabditophora</taxon>
        <taxon>Seriata</taxon>
        <taxon>Tricladida</taxon>
        <taxon>Continenticola</taxon>
        <taxon>Geoplanoidea</taxon>
        <taxon>Dugesiidae</taxon>
        <taxon>Schmidtea</taxon>
    </lineage>
</organism>
<evidence type="ECO:0000256" key="11">
    <source>
        <dbReference type="SAM" id="SignalP"/>
    </source>
</evidence>
<comment type="subcellular location">
    <subcellularLocation>
        <location evidence="1">Membrane</location>
        <topology evidence="1">Multi-pass membrane protein</topology>
    </subcellularLocation>
</comment>
<feature type="transmembrane region" description="Helical" evidence="10">
    <location>
        <begin position="357"/>
        <end position="380"/>
    </location>
</feature>
<feature type="signal peptide" evidence="11">
    <location>
        <begin position="1"/>
        <end position="29"/>
    </location>
</feature>
<dbReference type="PANTHER" id="PTHR10110">
    <property type="entry name" value="SODIUM/HYDROGEN EXCHANGER"/>
    <property type="match status" value="1"/>
</dbReference>
<evidence type="ECO:0000256" key="9">
    <source>
        <dbReference type="RuleBase" id="RU003722"/>
    </source>
</evidence>
<evidence type="ECO:0000259" key="12">
    <source>
        <dbReference type="Pfam" id="PF00999"/>
    </source>
</evidence>
<feature type="transmembrane region" description="Helical" evidence="10">
    <location>
        <begin position="196"/>
        <end position="219"/>
    </location>
</feature>
<keyword evidence="6 9" id="KW-0406">Ion transport</keyword>
<dbReference type="NCBIfam" id="TIGR00840">
    <property type="entry name" value="b_cpa1"/>
    <property type="match status" value="1"/>
</dbReference>
<dbReference type="OrthoDB" id="196264at2759"/>
<evidence type="ECO:0000256" key="5">
    <source>
        <dbReference type="ARBA" id="ARBA00023053"/>
    </source>
</evidence>
<feature type="chain" id="PRO_5005204414" description="Sodium/hydrogen exchanger" evidence="11">
    <location>
        <begin position="30"/>
        <end position="720"/>
    </location>
</feature>
<dbReference type="Pfam" id="PF00999">
    <property type="entry name" value="Na_H_Exchanger"/>
    <property type="match status" value="1"/>
</dbReference>
<feature type="transmembrane region" description="Helical" evidence="10">
    <location>
        <begin position="466"/>
        <end position="484"/>
    </location>
</feature>
<dbReference type="Gene3D" id="6.10.140.1330">
    <property type="match status" value="1"/>
</dbReference>
<proteinExistence type="evidence at transcript level"/>
<evidence type="ECO:0000313" key="13">
    <source>
        <dbReference type="EMBL" id="AKN21462.1"/>
    </source>
</evidence>
<dbReference type="GO" id="GO:0015385">
    <property type="term" value="F:sodium:proton antiporter activity"/>
    <property type="evidence" value="ECO:0007669"/>
    <property type="project" value="InterPro"/>
</dbReference>
<keyword evidence="3 9" id="KW-0812">Transmembrane</keyword>
<keyword evidence="4 10" id="KW-1133">Transmembrane helix</keyword>
<dbReference type="EMBL" id="KT163512">
    <property type="protein sequence ID" value="AKN21462.1"/>
    <property type="molecule type" value="mRNA"/>
</dbReference>
<dbReference type="InterPro" id="IPR004709">
    <property type="entry name" value="NaH_exchanger"/>
</dbReference>
<dbReference type="PANTHER" id="PTHR10110:SF126">
    <property type="entry name" value="NA(+)_H(+) EXCHANGER PROTEIN 7"/>
    <property type="match status" value="1"/>
</dbReference>
<keyword evidence="5" id="KW-0915">Sodium</keyword>
<evidence type="ECO:0000256" key="3">
    <source>
        <dbReference type="ARBA" id="ARBA00022692"/>
    </source>
</evidence>
<dbReference type="GO" id="GO:0005886">
    <property type="term" value="C:plasma membrane"/>
    <property type="evidence" value="ECO:0007669"/>
    <property type="project" value="TreeGrafter"/>
</dbReference>
<feature type="domain" description="Cation/H+ exchanger transmembrane" evidence="12">
    <location>
        <begin position="80"/>
        <end position="485"/>
    </location>
</feature>
<dbReference type="PRINTS" id="PR01084">
    <property type="entry name" value="NAHEXCHNGR"/>
</dbReference>
<dbReference type="GO" id="GO:0098719">
    <property type="term" value="P:sodium ion import across plasma membrane"/>
    <property type="evidence" value="ECO:0007669"/>
    <property type="project" value="TreeGrafter"/>
</dbReference>
<evidence type="ECO:0000256" key="2">
    <source>
        <dbReference type="ARBA" id="ARBA00022448"/>
    </source>
</evidence>
<evidence type="ECO:0000256" key="6">
    <source>
        <dbReference type="ARBA" id="ARBA00023065"/>
    </source>
</evidence>
<dbReference type="GO" id="GO:0015386">
    <property type="term" value="F:potassium:proton antiporter activity"/>
    <property type="evidence" value="ECO:0007669"/>
    <property type="project" value="TreeGrafter"/>
</dbReference>
<keyword evidence="9" id="KW-0050">Antiport</keyword>
<sequence length="720" mass="81103">MQLVMDRYRQCSNLFLVFVGICFCILAQSESVASSVIVNNSISAPGNHSNGSRHSETFKVIDWKFDKLKNYIIYCLFIIVVILMKIGYHHMPRLSKFVPESCLLLIVGILFGVIIKFLLKKENVVYFKLTPDLFFCVLLPPIILESSYSLYHKNFMDNLLAILIFAIFGTLFNFLIIGFALFGFTQIGLMKKLKLSLLHCLLFSSLIVAVDPVAVLAIFNDVGVNEDLYYLVFGESLLNDAVCVVLYEMMQEFALMSEIGTKNIILGVISFFTVSLGGMVIGIIVGVLSCLMVRIMGDRNTVFLEPVILISMGYFSYLIGNLFGWSGIISIITCGLIQVAYAVPGMKDSSNLVLKRFVKVLASICEPIIFLFLGVEIVIGDHSWEISFIMCALILCMAARFIVIFGLSGIINFIHVNMRNIPMQEKFIIAYGGLRGAVAFSLAVLIDDKIFESSEVSKNTIVSTTLIIILFTIIIQGMTVKPLVKCLQITKINKDSNFSLFKELNESLLESTSKGIQGIIGNCGRYYLLMITENFSNKYIRPFLQGKEYRNRGKIFEVNAKINSIMLASINNDPSLKSQFHRIPNSYKNLLTIRENPQLKIEEPAVRKRPMIRHSMSDVTGHPSNKPLKHLSKFLYRASAINTEEDEVCFTNSIRMNTFDYVPVVMKAKDKFLGSLQKKKPSVIEEETSLITSCPTCEEKLVFKDAANVNCDDEERLNFY</sequence>
<dbReference type="InterPro" id="IPR018422">
    <property type="entry name" value="Cation/H_exchanger_CPA1"/>
</dbReference>
<feature type="transmembrane region" description="Helical" evidence="10">
    <location>
        <begin position="427"/>
        <end position="446"/>
    </location>
</feature>
<gene>
    <name evidence="13" type="primary">slc9a-4</name>
</gene>
<dbReference type="OMA" id="LVNEREW"/>
<keyword evidence="7 10" id="KW-0472">Membrane</keyword>
<keyword evidence="8 9" id="KW-0739">Sodium transport</keyword>
<dbReference type="GO" id="GO:0051453">
    <property type="term" value="P:regulation of intracellular pH"/>
    <property type="evidence" value="ECO:0007669"/>
    <property type="project" value="TreeGrafter"/>
</dbReference>
<accession>A0A0H3YF72</accession>
<keyword evidence="2 9" id="KW-0813">Transport</keyword>
<protein>
    <recommendedName>
        <fullName evidence="9">Sodium/hydrogen exchanger</fullName>
    </recommendedName>
</protein>
<comment type="similarity">
    <text evidence="9">Belongs to the monovalent cation:proton antiporter 1 (CPA1) transporter (TC 2.A.36) family.</text>
</comment>